<proteinExistence type="predicted"/>
<protein>
    <submittedName>
        <fullName evidence="1">Uncharacterized protein</fullName>
    </submittedName>
</protein>
<dbReference type="Proteomes" id="UP000703269">
    <property type="component" value="Unassembled WGS sequence"/>
</dbReference>
<evidence type="ECO:0000313" key="1">
    <source>
        <dbReference type="EMBL" id="GJE88783.1"/>
    </source>
</evidence>
<evidence type="ECO:0000313" key="2">
    <source>
        <dbReference type="Proteomes" id="UP000703269"/>
    </source>
</evidence>
<dbReference type="EMBL" id="BPQB01000010">
    <property type="protein sequence ID" value="GJE88783.1"/>
    <property type="molecule type" value="Genomic_DNA"/>
</dbReference>
<sequence length="294" mass="33123">MDRARSFFQELTVHEKAQWTRHEVMWEALIKAISNKRDDLSFEHVLALLVPYDCKGFAALFHTDGGRSCVTPGDCECDIHQFLAAIEDSCTDLLPGCFDGELRPHTSDLTLHAAAIYLDLSPAALRTTFLCHLFERINNLPSSSSSPYDPRSQALRALCGKLPSQLLPQQLCPAAPFLYCATRLASHSLAIREGLVDHGLLKTVEHMYDDACRSADGIQRHILNQMMYGLLHRVSDCYDLGRTTLVEELRYDIVTFSRRQTHMSAAFDPHAYAERLEILSDQHIRGSMRVACLC</sequence>
<gene>
    <name evidence="1" type="ORF">PsYK624_048700</name>
</gene>
<accession>A0A9P3LC46</accession>
<comment type="caution">
    <text evidence="1">The sequence shown here is derived from an EMBL/GenBank/DDBJ whole genome shotgun (WGS) entry which is preliminary data.</text>
</comment>
<keyword evidence="2" id="KW-1185">Reference proteome</keyword>
<dbReference type="AlphaFoldDB" id="A0A9P3LC46"/>
<organism evidence="1 2">
    <name type="scientific">Phanerochaete sordida</name>
    <dbReference type="NCBI Taxonomy" id="48140"/>
    <lineage>
        <taxon>Eukaryota</taxon>
        <taxon>Fungi</taxon>
        <taxon>Dikarya</taxon>
        <taxon>Basidiomycota</taxon>
        <taxon>Agaricomycotina</taxon>
        <taxon>Agaricomycetes</taxon>
        <taxon>Polyporales</taxon>
        <taxon>Phanerochaetaceae</taxon>
        <taxon>Phanerochaete</taxon>
    </lineage>
</organism>
<reference evidence="1 2" key="1">
    <citation type="submission" date="2021-08" db="EMBL/GenBank/DDBJ databases">
        <title>Draft Genome Sequence of Phanerochaete sordida strain YK-624.</title>
        <authorList>
            <person name="Mori T."/>
            <person name="Dohra H."/>
            <person name="Suzuki T."/>
            <person name="Kawagishi H."/>
            <person name="Hirai H."/>
        </authorList>
    </citation>
    <scope>NUCLEOTIDE SEQUENCE [LARGE SCALE GENOMIC DNA]</scope>
    <source>
        <strain evidence="1 2">YK-624</strain>
    </source>
</reference>
<name>A0A9P3LC46_9APHY</name>